<dbReference type="InterPro" id="IPR045851">
    <property type="entry name" value="AMP-bd_C_sf"/>
</dbReference>
<dbReference type="InterPro" id="IPR042099">
    <property type="entry name" value="ANL_N_sf"/>
</dbReference>
<organism evidence="3 4">
    <name type="scientific">Cupriavidus gilardii J11</name>
    <dbReference type="NCBI Taxonomy" id="936133"/>
    <lineage>
        <taxon>Bacteria</taxon>
        <taxon>Pseudomonadati</taxon>
        <taxon>Pseudomonadota</taxon>
        <taxon>Betaproteobacteria</taxon>
        <taxon>Burkholderiales</taxon>
        <taxon>Burkholderiaceae</taxon>
        <taxon>Cupriavidus</taxon>
    </lineage>
</organism>
<sequence length="477" mass="50679">METTLPLLAHTRADAIVAYRQHGPVAAARFLADVRRLAAALPPGRHVLNVCRDRYLFAVGLCAVLLARKISVLPAAQTAEAVRELAAFAPDVFCLHDAPHCDIALPKVHVVAPPPEPMAGHARARRLVMPRIPARRTLAYLFTSGSTGAPTPHRKTWGEMVANARSAAARLQIDPARGGTLVGTVPAQHMYGLECTIMLALQGGIALSDAHPFYPADVASVLQAMPSPRLLVASPVHLRAILASTASLPPLDKVLSATAPLAARVAREMEERSGAALVEIYGSTETGHIATRRTAHEAAWRLLPGLRLDHAPGSSADAQADAQADIVDWRVRGGHLRRPVPLNDAIEPLDAGRLLLHGRKSDLVKIAGKRTSLAYLNQQLLAIDGVVDGVFHLRKDGENGGLAKVERLTAVVVAPALSAADIVQALRGRIDAAFLPRRLLFVEALPRNAAGKLPLDALEALLLRQSGTPATAVSSEP</sequence>
<accession>A0A562BL47</accession>
<evidence type="ECO:0000256" key="1">
    <source>
        <dbReference type="ARBA" id="ARBA00022598"/>
    </source>
</evidence>
<feature type="domain" description="AMP-dependent synthetase/ligase" evidence="2">
    <location>
        <begin position="28"/>
        <end position="302"/>
    </location>
</feature>
<evidence type="ECO:0000313" key="4">
    <source>
        <dbReference type="Proteomes" id="UP000318141"/>
    </source>
</evidence>
<dbReference type="Proteomes" id="UP000318141">
    <property type="component" value="Unassembled WGS sequence"/>
</dbReference>
<evidence type="ECO:0000313" key="3">
    <source>
        <dbReference type="EMBL" id="TWG85968.1"/>
    </source>
</evidence>
<evidence type="ECO:0000259" key="2">
    <source>
        <dbReference type="Pfam" id="PF00501"/>
    </source>
</evidence>
<name>A0A562BL47_9BURK</name>
<protein>
    <submittedName>
        <fullName evidence="3">Acyl-coenzyme A synthetase/AMP-(Fatty) acid ligase</fullName>
    </submittedName>
</protein>
<keyword evidence="4" id="KW-1185">Reference proteome</keyword>
<dbReference type="Gene3D" id="3.30.300.30">
    <property type="match status" value="1"/>
</dbReference>
<proteinExistence type="predicted"/>
<dbReference type="AlphaFoldDB" id="A0A562BL47"/>
<gene>
    <name evidence="3" type="ORF">L602_002200000230</name>
</gene>
<keyword evidence="1 3" id="KW-0436">Ligase</keyword>
<reference evidence="3 4" key="1">
    <citation type="submission" date="2019-07" db="EMBL/GenBank/DDBJ databases">
        <title>Genome sequencing of lignin-degrading bacterial isolates.</title>
        <authorList>
            <person name="Gladden J."/>
        </authorList>
    </citation>
    <scope>NUCLEOTIDE SEQUENCE [LARGE SCALE GENOMIC DNA]</scope>
    <source>
        <strain evidence="3 4">J11</strain>
    </source>
</reference>
<dbReference type="PANTHER" id="PTHR43767">
    <property type="entry name" value="LONG-CHAIN-FATTY-ACID--COA LIGASE"/>
    <property type="match status" value="1"/>
</dbReference>
<dbReference type="EMBL" id="VLJN01000015">
    <property type="protein sequence ID" value="TWG85968.1"/>
    <property type="molecule type" value="Genomic_DNA"/>
</dbReference>
<dbReference type="PANTHER" id="PTHR43767:SF8">
    <property type="entry name" value="LONG-CHAIN-FATTY-ACID--COA LIGASE"/>
    <property type="match status" value="1"/>
</dbReference>
<dbReference type="Gene3D" id="3.40.50.12780">
    <property type="entry name" value="N-terminal domain of ligase-like"/>
    <property type="match status" value="1"/>
</dbReference>
<dbReference type="Pfam" id="PF00501">
    <property type="entry name" value="AMP-binding"/>
    <property type="match status" value="1"/>
</dbReference>
<dbReference type="SUPFAM" id="SSF56801">
    <property type="entry name" value="Acetyl-CoA synthetase-like"/>
    <property type="match status" value="1"/>
</dbReference>
<dbReference type="InterPro" id="IPR000873">
    <property type="entry name" value="AMP-dep_synth/lig_dom"/>
</dbReference>
<dbReference type="InterPro" id="IPR050237">
    <property type="entry name" value="ATP-dep_AMP-bd_enzyme"/>
</dbReference>
<comment type="caution">
    <text evidence="3">The sequence shown here is derived from an EMBL/GenBank/DDBJ whole genome shotgun (WGS) entry which is preliminary data.</text>
</comment>
<dbReference type="GO" id="GO:0016874">
    <property type="term" value="F:ligase activity"/>
    <property type="evidence" value="ECO:0007669"/>
    <property type="project" value="UniProtKB-KW"/>
</dbReference>